<evidence type="ECO:0000256" key="1">
    <source>
        <dbReference type="SAM" id="Phobius"/>
    </source>
</evidence>
<name>A0AAD4E643_9AGAM</name>
<keyword evidence="1" id="KW-0812">Transmembrane</keyword>
<keyword evidence="1" id="KW-0472">Membrane</keyword>
<proteinExistence type="predicted"/>
<feature type="transmembrane region" description="Helical" evidence="1">
    <location>
        <begin position="39"/>
        <end position="63"/>
    </location>
</feature>
<accession>A0AAD4E643</accession>
<dbReference type="GeneID" id="64655996"/>
<evidence type="ECO:0000313" key="2">
    <source>
        <dbReference type="EMBL" id="KAG1900290.1"/>
    </source>
</evidence>
<dbReference type="AlphaFoldDB" id="A0AAD4E643"/>
<sequence>MEHGRRGSQVPRRICETWSDEMDRDMIRTRHVLIRKRSYVLLPCHVTNVWILSFVKVVCYVYLHHYPNARNAGRAHVAHLNISVTCVVSVSRVSKTCLRRHTMLKTPQIQ</sequence>
<dbReference type="RefSeq" id="XP_041225866.1">
    <property type="nucleotide sequence ID" value="XM_041361698.1"/>
</dbReference>
<feature type="transmembrane region" description="Helical" evidence="1">
    <location>
        <begin position="75"/>
        <end position="93"/>
    </location>
</feature>
<dbReference type="EMBL" id="JABBWK010000027">
    <property type="protein sequence ID" value="KAG1900290.1"/>
    <property type="molecule type" value="Genomic_DNA"/>
</dbReference>
<keyword evidence="1" id="KW-1133">Transmembrane helix</keyword>
<dbReference type="Proteomes" id="UP001195769">
    <property type="component" value="Unassembled WGS sequence"/>
</dbReference>
<protein>
    <submittedName>
        <fullName evidence="2">Uncharacterized protein</fullName>
    </submittedName>
</protein>
<gene>
    <name evidence="2" type="ORF">F5891DRAFT_1033282</name>
</gene>
<evidence type="ECO:0000313" key="3">
    <source>
        <dbReference type="Proteomes" id="UP001195769"/>
    </source>
</evidence>
<organism evidence="2 3">
    <name type="scientific">Suillus fuscotomentosus</name>
    <dbReference type="NCBI Taxonomy" id="1912939"/>
    <lineage>
        <taxon>Eukaryota</taxon>
        <taxon>Fungi</taxon>
        <taxon>Dikarya</taxon>
        <taxon>Basidiomycota</taxon>
        <taxon>Agaricomycotina</taxon>
        <taxon>Agaricomycetes</taxon>
        <taxon>Agaricomycetidae</taxon>
        <taxon>Boletales</taxon>
        <taxon>Suillineae</taxon>
        <taxon>Suillaceae</taxon>
        <taxon>Suillus</taxon>
    </lineage>
</organism>
<comment type="caution">
    <text evidence="2">The sequence shown here is derived from an EMBL/GenBank/DDBJ whole genome shotgun (WGS) entry which is preliminary data.</text>
</comment>
<keyword evidence="3" id="KW-1185">Reference proteome</keyword>
<reference evidence="2" key="1">
    <citation type="journal article" date="2020" name="New Phytol.">
        <title>Comparative genomics reveals dynamic genome evolution in host specialist ectomycorrhizal fungi.</title>
        <authorList>
            <person name="Lofgren L.A."/>
            <person name="Nguyen N.H."/>
            <person name="Vilgalys R."/>
            <person name="Ruytinx J."/>
            <person name="Liao H.L."/>
            <person name="Branco S."/>
            <person name="Kuo A."/>
            <person name="LaButti K."/>
            <person name="Lipzen A."/>
            <person name="Andreopoulos W."/>
            <person name="Pangilinan J."/>
            <person name="Riley R."/>
            <person name="Hundley H."/>
            <person name="Na H."/>
            <person name="Barry K."/>
            <person name="Grigoriev I.V."/>
            <person name="Stajich J.E."/>
            <person name="Kennedy P.G."/>
        </authorList>
    </citation>
    <scope>NUCLEOTIDE SEQUENCE</scope>
    <source>
        <strain evidence="2">FC203</strain>
    </source>
</reference>